<keyword evidence="3" id="KW-0645">Protease</keyword>
<comment type="cofactor">
    <cofactor evidence="1">
        <name>Zn(2+)</name>
        <dbReference type="ChEBI" id="CHEBI:29105"/>
    </cofactor>
</comment>
<gene>
    <name evidence="10" type="ORF">DYE49_02150</name>
</gene>
<keyword evidence="4" id="KW-0479">Metal-binding</keyword>
<keyword evidence="7" id="KW-0224">Dipeptidase</keyword>
<dbReference type="AlphaFoldDB" id="A0A7M1XKD4"/>
<dbReference type="EMBL" id="CP031517">
    <property type="protein sequence ID" value="QOS39318.1"/>
    <property type="molecule type" value="Genomic_DNA"/>
</dbReference>
<dbReference type="InterPro" id="IPR036264">
    <property type="entry name" value="Bact_exopeptidase_dim_dom"/>
</dbReference>
<reference evidence="10 11" key="1">
    <citation type="submission" date="2018-08" db="EMBL/GenBank/DDBJ databases">
        <title>The first complete genome of Treponema rectale (CHPAT), a commensal spirochete of the bovine rectum.</title>
        <authorList>
            <person name="Staton G.J."/>
            <person name="Clegg S.R."/>
            <person name="Carter S.D."/>
            <person name="Radford A.D."/>
            <person name="Darby A."/>
            <person name="Hall N."/>
            <person name="Birtles R.J."/>
            <person name="Evans N.J."/>
        </authorList>
    </citation>
    <scope>NUCLEOTIDE SEQUENCE [LARGE SCALE GENOMIC DNA]</scope>
    <source>
        <strain evidence="10 11">CHPA</strain>
    </source>
</reference>
<dbReference type="PANTHER" id="PTHR43808">
    <property type="entry name" value="ACETYLORNITHINE DEACETYLASE"/>
    <property type="match status" value="1"/>
</dbReference>
<dbReference type="GO" id="GO:0006508">
    <property type="term" value="P:proteolysis"/>
    <property type="evidence" value="ECO:0007669"/>
    <property type="project" value="UniProtKB-KW"/>
</dbReference>
<evidence type="ECO:0000256" key="7">
    <source>
        <dbReference type="ARBA" id="ARBA00022997"/>
    </source>
</evidence>
<organism evidence="10 11">
    <name type="scientific">Treponema rectale</name>
    <dbReference type="NCBI Taxonomy" id="744512"/>
    <lineage>
        <taxon>Bacteria</taxon>
        <taxon>Pseudomonadati</taxon>
        <taxon>Spirochaetota</taxon>
        <taxon>Spirochaetia</taxon>
        <taxon>Spirochaetales</taxon>
        <taxon>Treponemataceae</taxon>
        <taxon>Treponema</taxon>
    </lineage>
</organism>
<evidence type="ECO:0000256" key="3">
    <source>
        <dbReference type="ARBA" id="ARBA00022670"/>
    </source>
</evidence>
<dbReference type="InterPro" id="IPR050072">
    <property type="entry name" value="Peptidase_M20A"/>
</dbReference>
<proteinExistence type="inferred from homology"/>
<dbReference type="GO" id="GO:0016805">
    <property type="term" value="F:dipeptidase activity"/>
    <property type="evidence" value="ECO:0007669"/>
    <property type="project" value="UniProtKB-KW"/>
</dbReference>
<dbReference type="GO" id="GO:0008777">
    <property type="term" value="F:acetylornithine deacetylase activity"/>
    <property type="evidence" value="ECO:0007669"/>
    <property type="project" value="TreeGrafter"/>
</dbReference>
<dbReference type="Proteomes" id="UP000593591">
    <property type="component" value="Chromosome"/>
</dbReference>
<evidence type="ECO:0000256" key="9">
    <source>
        <dbReference type="ARBA" id="ARBA00023285"/>
    </source>
</evidence>
<keyword evidence="5 10" id="KW-0378">Hydrolase</keyword>
<evidence type="ECO:0000313" key="11">
    <source>
        <dbReference type="Proteomes" id="UP000593591"/>
    </source>
</evidence>
<dbReference type="SUPFAM" id="SSF55031">
    <property type="entry name" value="Bacterial exopeptidase dimerisation domain"/>
    <property type="match status" value="1"/>
</dbReference>
<dbReference type="GO" id="GO:0008237">
    <property type="term" value="F:metallopeptidase activity"/>
    <property type="evidence" value="ECO:0007669"/>
    <property type="project" value="UniProtKB-KW"/>
</dbReference>
<evidence type="ECO:0000256" key="6">
    <source>
        <dbReference type="ARBA" id="ARBA00022833"/>
    </source>
</evidence>
<dbReference type="Gene3D" id="3.40.630.10">
    <property type="entry name" value="Zn peptidases"/>
    <property type="match status" value="1"/>
</dbReference>
<name>A0A7M1XKD4_9SPIR</name>
<accession>A0A7M1XKD4</accession>
<dbReference type="Pfam" id="PF01546">
    <property type="entry name" value="Peptidase_M20"/>
    <property type="match status" value="1"/>
</dbReference>
<dbReference type="InterPro" id="IPR002933">
    <property type="entry name" value="Peptidase_M20"/>
</dbReference>
<dbReference type="Gene3D" id="3.30.70.360">
    <property type="match status" value="2"/>
</dbReference>
<evidence type="ECO:0000256" key="1">
    <source>
        <dbReference type="ARBA" id="ARBA00001947"/>
    </source>
</evidence>
<evidence type="ECO:0000256" key="5">
    <source>
        <dbReference type="ARBA" id="ARBA00022801"/>
    </source>
</evidence>
<keyword evidence="6" id="KW-0862">Zinc</keyword>
<sequence length="473" mass="53132">MKENATPVQMNSTKWTKLVAPYKEEAFETLKKFVSIDSVLDPATQSEDKPFGQGVDTALQFVADLGKKMGFHVDRCDNYVTELTYGEGDKILDIYAHADVVPVKRENWTADPFVLRLEEENTMYGRGTSDDKGPGLACLYAVKALMDQNMLGGYKMRFLFGGNEENDSLCLKHYFEEMKKPYPTLGISPDADYPLIYAEKSIYAYEASYPVTILGLSNFQLGAALNIVLQEASCEVSLHQDKIVKELPLYLERHKKVKATFDGKKLTFIGKPYHGSMPWNGVNAGLYMLHFLGEVFGNQTLKNIFFDYHDGMGEHFHGNFKDEHFTETSYNVGRISYDGTKLTIAVNLRFPSSMKVEPVIENVKKGTKAEVTLLGGSDGFVADPDSDFVKILLNAYQQETGDMVAKPLAIGGGTYARESKNSVAFGAQFPGRDYRMHGDDEFFPLSDFFDNMQIYAHAIYDLSEYLRSGKKPF</sequence>
<comment type="similarity">
    <text evidence="2">Belongs to the peptidase M20A family.</text>
</comment>
<evidence type="ECO:0000313" key="10">
    <source>
        <dbReference type="EMBL" id="QOS39318.1"/>
    </source>
</evidence>
<evidence type="ECO:0000256" key="2">
    <source>
        <dbReference type="ARBA" id="ARBA00006247"/>
    </source>
</evidence>
<dbReference type="InterPro" id="IPR010964">
    <property type="entry name" value="M20A_pepV-rel"/>
</dbReference>
<dbReference type="NCBIfam" id="TIGR01887">
    <property type="entry name" value="dipeptidaselike"/>
    <property type="match status" value="1"/>
</dbReference>
<dbReference type="GO" id="GO:0008270">
    <property type="term" value="F:zinc ion binding"/>
    <property type="evidence" value="ECO:0007669"/>
    <property type="project" value="InterPro"/>
</dbReference>
<keyword evidence="9" id="KW-0170">Cobalt</keyword>
<dbReference type="SUPFAM" id="SSF53187">
    <property type="entry name" value="Zn-dependent exopeptidases"/>
    <property type="match status" value="1"/>
</dbReference>
<evidence type="ECO:0000256" key="4">
    <source>
        <dbReference type="ARBA" id="ARBA00022723"/>
    </source>
</evidence>
<protein>
    <submittedName>
        <fullName evidence="10">M20/M25/M40 family metallo-hydrolase</fullName>
    </submittedName>
</protein>
<dbReference type="GO" id="GO:0006526">
    <property type="term" value="P:L-arginine biosynthetic process"/>
    <property type="evidence" value="ECO:0007669"/>
    <property type="project" value="TreeGrafter"/>
</dbReference>
<evidence type="ECO:0000256" key="8">
    <source>
        <dbReference type="ARBA" id="ARBA00023049"/>
    </source>
</evidence>
<dbReference type="KEGG" id="trc:DYE49_02150"/>
<dbReference type="PANTHER" id="PTHR43808:SF31">
    <property type="entry name" value="N-ACETYL-L-CITRULLINE DEACETYLASE"/>
    <property type="match status" value="1"/>
</dbReference>
<keyword evidence="8" id="KW-0482">Metalloprotease</keyword>